<accession>A0A7J7IKV5</accession>
<dbReference type="GO" id="GO:0016567">
    <property type="term" value="P:protein ubiquitination"/>
    <property type="evidence" value="ECO:0007669"/>
    <property type="project" value="TreeGrafter"/>
</dbReference>
<dbReference type="AlphaFoldDB" id="A0A7J7IKV5"/>
<protein>
    <submittedName>
        <fullName evidence="1">Uncharacterized protein</fullName>
    </submittedName>
</protein>
<dbReference type="Pfam" id="PF09737">
    <property type="entry name" value="Det1"/>
    <property type="match status" value="1"/>
</dbReference>
<dbReference type="InterPro" id="IPR019138">
    <property type="entry name" value="De-etiolated_protein_1_Det1"/>
</dbReference>
<dbReference type="GO" id="GO:1990756">
    <property type="term" value="F:ubiquitin-like ligase-substrate adaptor activity"/>
    <property type="evidence" value="ECO:0007669"/>
    <property type="project" value="TreeGrafter"/>
</dbReference>
<proteinExistence type="predicted"/>
<dbReference type="Proteomes" id="UP000530660">
    <property type="component" value="Unassembled WGS sequence"/>
</dbReference>
<dbReference type="GO" id="GO:0031461">
    <property type="term" value="C:cullin-RING ubiquitin ligase complex"/>
    <property type="evidence" value="ECO:0007669"/>
    <property type="project" value="TreeGrafter"/>
</dbReference>
<dbReference type="PANTHER" id="PTHR13374:SF3">
    <property type="entry name" value="DET1 HOMOLOG"/>
    <property type="match status" value="1"/>
</dbReference>
<dbReference type="GO" id="GO:0005634">
    <property type="term" value="C:nucleus"/>
    <property type="evidence" value="ECO:0007669"/>
    <property type="project" value="TreeGrafter"/>
</dbReference>
<evidence type="ECO:0000313" key="2">
    <source>
        <dbReference type="Proteomes" id="UP000530660"/>
    </source>
</evidence>
<dbReference type="GO" id="GO:0032436">
    <property type="term" value="P:positive regulation of proteasomal ubiquitin-dependent protein catabolic process"/>
    <property type="evidence" value="ECO:0007669"/>
    <property type="project" value="TreeGrafter"/>
</dbReference>
<dbReference type="GO" id="GO:0031625">
    <property type="term" value="F:ubiquitin protein ligase binding"/>
    <property type="evidence" value="ECO:0007669"/>
    <property type="project" value="TreeGrafter"/>
</dbReference>
<reference evidence="1 2" key="1">
    <citation type="journal article" date="2020" name="J. Phycol.">
        <title>Comparative genome analysis reveals Cyanidiococcus gen. nov., a new extremophilic red algal genus sister to Cyanidioschyzon (Cyanidioschyzonaceae, Rhodophyta).</title>
        <authorList>
            <person name="Liu S.-L."/>
            <person name="Chiang Y.-R."/>
            <person name="Yoon H.S."/>
            <person name="Fu H.-Y."/>
        </authorList>
    </citation>
    <scope>NUCLEOTIDE SEQUENCE [LARGE SCALE GENOMIC DNA]</scope>
    <source>
        <strain evidence="1 2">THAL066</strain>
    </source>
</reference>
<keyword evidence="2" id="KW-1185">Reference proteome</keyword>
<sequence>MHAWPMELLAVSEKNKTPGDVVKRGVHASKASVFSSGIATHSTRPGAQIVSGSTRSGEFSESSPMVDIASLYNEPLLATFLLLPLPCQPQSASPWLNRRIFSYDEAKLWSRDLLHPAVCNEYPTVRVFLRHKGTLSWRIYPAEEDSVPMQRLQMPHRTGDTETGGTGLRPALSTTRMRVEEQDLLATSNLRMIPSPRNEDSPPRQSSRRRYATYIFHPHDAFCLSILWSSRRAPVVNLHFGP</sequence>
<organism evidence="1 2">
    <name type="scientific">Cyanidiococcus yangmingshanensis</name>
    <dbReference type="NCBI Taxonomy" id="2690220"/>
    <lineage>
        <taxon>Eukaryota</taxon>
        <taxon>Rhodophyta</taxon>
        <taxon>Bangiophyceae</taxon>
        <taxon>Cyanidiales</taxon>
        <taxon>Cyanidiaceae</taxon>
        <taxon>Cyanidiococcus</taxon>
    </lineage>
</organism>
<gene>
    <name evidence="1" type="ORF">F1559_002722</name>
</gene>
<dbReference type="PANTHER" id="PTHR13374">
    <property type="entry name" value="DET1 HOMOLOG DE-ETIOLATED-1 HOMOLOG"/>
    <property type="match status" value="1"/>
</dbReference>
<name>A0A7J7IKV5_9RHOD</name>
<dbReference type="EMBL" id="VWRR01000007">
    <property type="protein sequence ID" value="KAF6003284.1"/>
    <property type="molecule type" value="Genomic_DNA"/>
</dbReference>
<evidence type="ECO:0000313" key="1">
    <source>
        <dbReference type="EMBL" id="KAF6003284.1"/>
    </source>
</evidence>
<comment type="caution">
    <text evidence="1">The sequence shown here is derived from an EMBL/GenBank/DDBJ whole genome shotgun (WGS) entry which is preliminary data.</text>
</comment>